<protein>
    <submittedName>
        <fullName evidence="1">Uncharacterized protein</fullName>
    </submittedName>
</protein>
<dbReference type="EMBL" id="GBRH01261487">
    <property type="protein sequence ID" value="JAD36408.1"/>
    <property type="molecule type" value="Transcribed_RNA"/>
</dbReference>
<reference evidence="1" key="1">
    <citation type="submission" date="2014-09" db="EMBL/GenBank/DDBJ databases">
        <authorList>
            <person name="Magalhaes I.L.F."/>
            <person name="Oliveira U."/>
            <person name="Santos F.R."/>
            <person name="Vidigal T.H.D.A."/>
            <person name="Brescovit A.D."/>
            <person name="Santos A.J."/>
        </authorList>
    </citation>
    <scope>NUCLEOTIDE SEQUENCE</scope>
    <source>
        <tissue evidence="1">Shoot tissue taken approximately 20 cm above the soil surface</tissue>
    </source>
</reference>
<organism evidence="1">
    <name type="scientific">Arundo donax</name>
    <name type="common">Giant reed</name>
    <name type="synonym">Donax arundinaceus</name>
    <dbReference type="NCBI Taxonomy" id="35708"/>
    <lineage>
        <taxon>Eukaryota</taxon>
        <taxon>Viridiplantae</taxon>
        <taxon>Streptophyta</taxon>
        <taxon>Embryophyta</taxon>
        <taxon>Tracheophyta</taxon>
        <taxon>Spermatophyta</taxon>
        <taxon>Magnoliopsida</taxon>
        <taxon>Liliopsida</taxon>
        <taxon>Poales</taxon>
        <taxon>Poaceae</taxon>
        <taxon>PACMAD clade</taxon>
        <taxon>Arundinoideae</taxon>
        <taxon>Arundineae</taxon>
        <taxon>Arundo</taxon>
    </lineage>
</organism>
<reference evidence="1" key="2">
    <citation type="journal article" date="2015" name="Data Brief">
        <title>Shoot transcriptome of the giant reed, Arundo donax.</title>
        <authorList>
            <person name="Barrero R.A."/>
            <person name="Guerrero F.D."/>
            <person name="Moolhuijzen P."/>
            <person name="Goolsby J.A."/>
            <person name="Tidwell J."/>
            <person name="Bellgard S.E."/>
            <person name="Bellgard M.I."/>
        </authorList>
    </citation>
    <scope>NUCLEOTIDE SEQUENCE</scope>
    <source>
        <tissue evidence="1">Shoot tissue taken approximately 20 cm above the soil surface</tissue>
    </source>
</reference>
<accession>A0A0A8ZFE2</accession>
<dbReference type="AlphaFoldDB" id="A0A0A8ZFE2"/>
<proteinExistence type="predicted"/>
<sequence>MWSLLHPVECSEYLYSDSLIQA</sequence>
<name>A0A0A8ZFE2_ARUDO</name>
<evidence type="ECO:0000313" key="1">
    <source>
        <dbReference type="EMBL" id="JAD36408.1"/>
    </source>
</evidence>